<sequence>MYKILLDDAPRWKVAYLEVEHGGALFNDRLQRPRGFVPVLESTSVETTFPFHGSTHIYDILTVVEMPMVRRDRSKIFDVLVHTKADEEVLYATILRATDKASVENLKAEDTYVNYGQDVTFPQRKLKGGSPLNSPQFCVRWMHVKNQSI</sequence>
<organism evidence="1 2">
    <name type="scientific">Armillaria gallica</name>
    <name type="common">Bulbous honey fungus</name>
    <name type="synonym">Armillaria bulbosa</name>
    <dbReference type="NCBI Taxonomy" id="47427"/>
    <lineage>
        <taxon>Eukaryota</taxon>
        <taxon>Fungi</taxon>
        <taxon>Dikarya</taxon>
        <taxon>Basidiomycota</taxon>
        <taxon>Agaricomycotina</taxon>
        <taxon>Agaricomycetes</taxon>
        <taxon>Agaricomycetidae</taxon>
        <taxon>Agaricales</taxon>
        <taxon>Marasmiineae</taxon>
        <taxon>Physalacriaceae</taxon>
        <taxon>Armillaria</taxon>
    </lineage>
</organism>
<dbReference type="STRING" id="47427.A0A2H3DJ73"/>
<gene>
    <name evidence="1" type="ORF">ARMGADRAFT_1032006</name>
</gene>
<keyword evidence="2" id="KW-1185">Reference proteome</keyword>
<name>A0A2H3DJ73_ARMGA</name>
<dbReference type="OrthoDB" id="2843116at2759"/>
<dbReference type="AlphaFoldDB" id="A0A2H3DJ73"/>
<reference evidence="2" key="1">
    <citation type="journal article" date="2017" name="Nat. Ecol. Evol.">
        <title>Genome expansion and lineage-specific genetic innovations in the forest pathogenic fungi Armillaria.</title>
        <authorList>
            <person name="Sipos G."/>
            <person name="Prasanna A.N."/>
            <person name="Walter M.C."/>
            <person name="O'Connor E."/>
            <person name="Balint B."/>
            <person name="Krizsan K."/>
            <person name="Kiss B."/>
            <person name="Hess J."/>
            <person name="Varga T."/>
            <person name="Slot J."/>
            <person name="Riley R."/>
            <person name="Boka B."/>
            <person name="Rigling D."/>
            <person name="Barry K."/>
            <person name="Lee J."/>
            <person name="Mihaltcheva S."/>
            <person name="LaButti K."/>
            <person name="Lipzen A."/>
            <person name="Waldron R."/>
            <person name="Moloney N.M."/>
            <person name="Sperisen C."/>
            <person name="Kredics L."/>
            <person name="Vagvoelgyi C."/>
            <person name="Patrignani A."/>
            <person name="Fitzpatrick D."/>
            <person name="Nagy I."/>
            <person name="Doyle S."/>
            <person name="Anderson J.B."/>
            <person name="Grigoriev I.V."/>
            <person name="Gueldener U."/>
            <person name="Muensterkoetter M."/>
            <person name="Nagy L.G."/>
        </authorList>
    </citation>
    <scope>NUCLEOTIDE SEQUENCE [LARGE SCALE GENOMIC DNA]</scope>
    <source>
        <strain evidence="2">Ar21-2</strain>
    </source>
</reference>
<dbReference type="InParanoid" id="A0A2H3DJ73"/>
<evidence type="ECO:0000313" key="1">
    <source>
        <dbReference type="EMBL" id="PBK90908.1"/>
    </source>
</evidence>
<dbReference type="EMBL" id="KZ293663">
    <property type="protein sequence ID" value="PBK90908.1"/>
    <property type="molecule type" value="Genomic_DNA"/>
</dbReference>
<evidence type="ECO:0000313" key="2">
    <source>
        <dbReference type="Proteomes" id="UP000217790"/>
    </source>
</evidence>
<dbReference type="Proteomes" id="UP000217790">
    <property type="component" value="Unassembled WGS sequence"/>
</dbReference>
<accession>A0A2H3DJ73</accession>
<proteinExistence type="predicted"/>
<protein>
    <submittedName>
        <fullName evidence="1">Uncharacterized protein</fullName>
    </submittedName>
</protein>